<dbReference type="Gene3D" id="3.30.830.10">
    <property type="entry name" value="Metalloenzyme, LuxS/M16 peptidase-like"/>
    <property type="match status" value="2"/>
</dbReference>
<evidence type="ECO:0000256" key="4">
    <source>
        <dbReference type="SAM" id="MobiDB-lite"/>
    </source>
</evidence>
<dbReference type="InterPro" id="IPR001431">
    <property type="entry name" value="Pept_M16_Zn_BS"/>
</dbReference>
<keyword evidence="8" id="KW-1185">Reference proteome</keyword>
<dbReference type="EMBL" id="JAJKFW010000025">
    <property type="protein sequence ID" value="MCC9643668.1"/>
    <property type="molecule type" value="Genomic_DNA"/>
</dbReference>
<accession>A0ABS8NJB9</accession>
<dbReference type="RefSeq" id="WP_230274623.1">
    <property type="nucleotide sequence ID" value="NZ_JAJKFW010000025.1"/>
</dbReference>
<evidence type="ECO:0000313" key="8">
    <source>
        <dbReference type="Proteomes" id="UP001430306"/>
    </source>
</evidence>
<dbReference type="Proteomes" id="UP001430306">
    <property type="component" value="Unassembled WGS sequence"/>
</dbReference>
<feature type="domain" description="Peptidase M16 N-terminal" evidence="5">
    <location>
        <begin position="20"/>
        <end position="165"/>
    </location>
</feature>
<evidence type="ECO:0000256" key="1">
    <source>
        <dbReference type="ARBA" id="ARBA00001947"/>
    </source>
</evidence>
<dbReference type="InterPro" id="IPR011249">
    <property type="entry name" value="Metalloenz_LuxS/M16"/>
</dbReference>
<reference evidence="7" key="1">
    <citation type="submission" date="2021-11" db="EMBL/GenBank/DDBJ databases">
        <title>Genome sequence.</title>
        <authorList>
            <person name="Sun Q."/>
        </authorList>
    </citation>
    <scope>NUCLEOTIDE SEQUENCE</scope>
    <source>
        <strain evidence="7">JC740</strain>
    </source>
</reference>
<dbReference type="Pfam" id="PF00675">
    <property type="entry name" value="Peptidase_M16"/>
    <property type="match status" value="1"/>
</dbReference>
<feature type="region of interest" description="Disordered" evidence="4">
    <location>
        <begin position="216"/>
        <end position="236"/>
    </location>
</feature>
<gene>
    <name evidence="7" type="ORF">LOC71_15390</name>
</gene>
<dbReference type="SUPFAM" id="SSF63411">
    <property type="entry name" value="LuxS/MPP-like metallohydrolase"/>
    <property type="match status" value="2"/>
</dbReference>
<evidence type="ECO:0000256" key="3">
    <source>
        <dbReference type="RuleBase" id="RU004447"/>
    </source>
</evidence>
<evidence type="ECO:0000259" key="5">
    <source>
        <dbReference type="Pfam" id="PF00675"/>
    </source>
</evidence>
<comment type="similarity">
    <text evidence="2 3">Belongs to the peptidase M16 family.</text>
</comment>
<dbReference type="PANTHER" id="PTHR11851:SF49">
    <property type="entry name" value="MITOCHONDRIAL-PROCESSING PEPTIDASE SUBUNIT ALPHA"/>
    <property type="match status" value="1"/>
</dbReference>
<dbReference type="InterPro" id="IPR011765">
    <property type="entry name" value="Pept_M16_N"/>
</dbReference>
<evidence type="ECO:0000259" key="6">
    <source>
        <dbReference type="Pfam" id="PF05193"/>
    </source>
</evidence>
<dbReference type="Pfam" id="PF05193">
    <property type="entry name" value="Peptidase_M16_C"/>
    <property type="match status" value="1"/>
</dbReference>
<feature type="domain" description="Peptidase M16 C-terminal" evidence="6">
    <location>
        <begin position="174"/>
        <end position="350"/>
    </location>
</feature>
<evidence type="ECO:0000256" key="2">
    <source>
        <dbReference type="ARBA" id="ARBA00007261"/>
    </source>
</evidence>
<comment type="cofactor">
    <cofactor evidence="1">
        <name>Zn(2+)</name>
        <dbReference type="ChEBI" id="CHEBI:29105"/>
    </cofactor>
</comment>
<dbReference type="InterPro" id="IPR007863">
    <property type="entry name" value="Peptidase_M16_C"/>
</dbReference>
<organism evidence="7 8">
    <name type="scientific">Rhodopirellula halodulae</name>
    <dbReference type="NCBI Taxonomy" id="2894198"/>
    <lineage>
        <taxon>Bacteria</taxon>
        <taxon>Pseudomonadati</taxon>
        <taxon>Planctomycetota</taxon>
        <taxon>Planctomycetia</taxon>
        <taxon>Pirellulales</taxon>
        <taxon>Pirellulaceae</taxon>
        <taxon>Rhodopirellula</taxon>
    </lineage>
</organism>
<comment type="caution">
    <text evidence="7">The sequence shown here is derived from an EMBL/GenBank/DDBJ whole genome shotgun (WGS) entry which is preliminary data.</text>
</comment>
<evidence type="ECO:0000313" key="7">
    <source>
        <dbReference type="EMBL" id="MCC9643668.1"/>
    </source>
</evidence>
<dbReference type="PANTHER" id="PTHR11851">
    <property type="entry name" value="METALLOPROTEASE"/>
    <property type="match status" value="1"/>
</dbReference>
<proteinExistence type="inferred from homology"/>
<feature type="compositionally biased region" description="Polar residues" evidence="4">
    <location>
        <begin position="222"/>
        <end position="232"/>
    </location>
</feature>
<dbReference type="PROSITE" id="PS00143">
    <property type="entry name" value="INSULINASE"/>
    <property type="match status" value="1"/>
</dbReference>
<name>A0ABS8NJB9_9BACT</name>
<dbReference type="InterPro" id="IPR050361">
    <property type="entry name" value="MPP/UQCRC_Complex"/>
</dbReference>
<protein>
    <submittedName>
        <fullName evidence="7">Insulinase family protein</fullName>
    </submittedName>
</protein>
<sequence length="425" mass="47025">MNQSIPQNLRSATLSNGLRVVADIDQRGYSAAVGYFVRAGARDETDIESGLSHFLEHMMFKGTARRSAADVNRELDELGGQSNAYTSEEQTVYYSAVLPKYQDRMVDLLTDMLSPTLDEDEFATERNVILEEIAKYEDQPPFGAFERVMECAYGPRGLGRRVLGTTHSIESMRVETMRAYFNRRYRPDNIVLAASGNVDFDGLVAQAEKMTTHWQDRPLPSNLLSDDPSTSPEGIDLTPQLRVPDAAQSYRVTLGDGPSMQSELRYAMRLLCSIVGDDGGSRLFWDLIDTGRAEVATLWPQEFTDTGALFTYLVCAADDMPSNIRLMNDVLQRVASDGVDQAELDQVINKTVAGCIMQSERPSNRLFGLGSRWLCCGDYLSLDELLDAYRGVTIEKVAKAAQTYLNQSSTEVIASSVEPPSPVAG</sequence>